<sequence length="151" mass="19096">MNTETKKDKLNIVNDELLDGEDLNFRKHKHHHDDKKKDMPIMPIYPYQTMCCCPLMYMYGIMPYNTMYMEEDKKNSCNCCKDDYCKEYMKYRNESDDRKPDDDYSYDDYYDDDYSYESYSEDDYSYDYYPYSPYYYPFYHQRPWWWMYHHR</sequence>
<keyword evidence="2" id="KW-1185">Reference proteome</keyword>
<name>A0A923EB03_CLOTT</name>
<comment type="caution">
    <text evidence="1">The sequence shown here is derived from an EMBL/GenBank/DDBJ whole genome shotgun (WGS) entry which is preliminary data.</text>
</comment>
<protein>
    <submittedName>
        <fullName evidence="1">Uncharacterized protein</fullName>
    </submittedName>
</protein>
<reference evidence="1 2" key="1">
    <citation type="submission" date="2020-04" db="EMBL/GenBank/DDBJ databases">
        <title>Genomic insights into acetone-butanol-ethanol (ABE) fermentation by sequencing solventogenic clostridia strains.</title>
        <authorList>
            <person name="Brown S."/>
        </authorList>
    </citation>
    <scope>NUCLEOTIDE SEQUENCE [LARGE SCALE GENOMIC DNA]</scope>
    <source>
        <strain evidence="1 2">DJ011</strain>
    </source>
</reference>
<proteinExistence type="predicted"/>
<dbReference type="Proteomes" id="UP000563151">
    <property type="component" value="Unassembled WGS sequence"/>
</dbReference>
<dbReference type="EMBL" id="JAAZWO010000034">
    <property type="protein sequence ID" value="MBC2399735.1"/>
    <property type="molecule type" value="Genomic_DNA"/>
</dbReference>
<gene>
    <name evidence="1" type="ORF">HGG79_18475</name>
</gene>
<evidence type="ECO:0000313" key="1">
    <source>
        <dbReference type="EMBL" id="MBC2399735.1"/>
    </source>
</evidence>
<accession>A0A923EB03</accession>
<organism evidence="1 2">
    <name type="scientific">Clostridium tetanomorphum</name>
    <dbReference type="NCBI Taxonomy" id="1553"/>
    <lineage>
        <taxon>Bacteria</taxon>
        <taxon>Bacillati</taxon>
        <taxon>Bacillota</taxon>
        <taxon>Clostridia</taxon>
        <taxon>Eubacteriales</taxon>
        <taxon>Clostridiaceae</taxon>
        <taxon>Clostridium</taxon>
    </lineage>
</organism>
<dbReference type="AlphaFoldDB" id="A0A923EB03"/>
<dbReference type="RefSeq" id="WP_035152390.1">
    <property type="nucleotide sequence ID" value="NZ_JAAZWO010000034.1"/>
</dbReference>
<evidence type="ECO:0000313" key="2">
    <source>
        <dbReference type="Proteomes" id="UP000563151"/>
    </source>
</evidence>